<evidence type="ECO:0000256" key="2">
    <source>
        <dbReference type="ARBA" id="ARBA00012438"/>
    </source>
</evidence>
<dbReference type="InterPro" id="IPR003594">
    <property type="entry name" value="HATPase_dom"/>
</dbReference>
<accession>A0A4S1XFP7</accession>
<dbReference type="Pfam" id="PF02518">
    <property type="entry name" value="HATPase_c"/>
    <property type="match status" value="1"/>
</dbReference>
<dbReference type="InterPro" id="IPR036890">
    <property type="entry name" value="HATPase_C_sf"/>
</dbReference>
<evidence type="ECO:0000256" key="1">
    <source>
        <dbReference type="ARBA" id="ARBA00000085"/>
    </source>
</evidence>
<dbReference type="PANTHER" id="PTHR34220:SF7">
    <property type="entry name" value="SENSOR HISTIDINE KINASE YPDA"/>
    <property type="match status" value="1"/>
</dbReference>
<dbReference type="OrthoDB" id="2514702at2"/>
<name>A0A4S1XFP7_9SPHN</name>
<evidence type="ECO:0000313" key="5">
    <source>
        <dbReference type="EMBL" id="TGX54911.1"/>
    </source>
</evidence>
<keyword evidence="3" id="KW-1133">Transmembrane helix</keyword>
<dbReference type="PROSITE" id="PS50109">
    <property type="entry name" value="HIS_KIN"/>
    <property type="match status" value="1"/>
</dbReference>
<dbReference type="InterPro" id="IPR010559">
    <property type="entry name" value="Sig_transdc_His_kin_internal"/>
</dbReference>
<keyword evidence="5" id="KW-0808">Transferase</keyword>
<reference evidence="5 6" key="1">
    <citation type="submission" date="2019-04" db="EMBL/GenBank/DDBJ databases">
        <title>Sphingomonas psychrotolerans sp. nov., isolated from soil in the Tianshan Mountains, Xinjiang, China.</title>
        <authorList>
            <person name="Luo Y."/>
            <person name="Sheng H."/>
        </authorList>
    </citation>
    <scope>NUCLEOTIDE SEQUENCE [LARGE SCALE GENOMIC DNA]</scope>
    <source>
        <strain evidence="5 6">ZFGT-11</strain>
    </source>
</reference>
<dbReference type="PRINTS" id="PR00344">
    <property type="entry name" value="BCTRLSENSOR"/>
</dbReference>
<sequence length="394" mass="43442">MPFMNRASQKLASGPVVPHPLEILSVPDGISAIKSWREKLMPALLIFLLWTAVGVFIAVPDMVDGFQWNETIGKFVEAWSWALLTPAILLVDRKLTARYQSVVRVAAAHLVLSIPFSLVHTYLAGLILYPIPSVSWSPIRSTEFAVYFYLGGWGTYCAIIGVLQTFKYYNRYMSSQVELARVEKRFVESHLNALRLQLEPHFLFNTLNAISSELGADPELAREMIEDLAVLLRQSLDCQGSKEITLAQELALLDRYLAIQKLRFGDRIQVQIQVESATLSAMVPSMFLQPLVENAIRHGLEGRLNGGSILVSAEHVDDQLHIKVLDDGVGLPPLWGIETSAGLGISVTRERLRALYAEPGGHAFAVARRKGGGTEVAIRIPLHGNGAEARGIAA</sequence>
<feature type="transmembrane region" description="Helical" evidence="3">
    <location>
        <begin position="71"/>
        <end position="91"/>
    </location>
</feature>
<evidence type="ECO:0000259" key="4">
    <source>
        <dbReference type="PROSITE" id="PS50109"/>
    </source>
</evidence>
<organism evidence="5 6">
    <name type="scientific">Sphingomonas gei</name>
    <dbReference type="NCBI Taxonomy" id="1395960"/>
    <lineage>
        <taxon>Bacteria</taxon>
        <taxon>Pseudomonadati</taxon>
        <taxon>Pseudomonadota</taxon>
        <taxon>Alphaproteobacteria</taxon>
        <taxon>Sphingomonadales</taxon>
        <taxon>Sphingomonadaceae</taxon>
        <taxon>Sphingomonas</taxon>
    </lineage>
</organism>
<comment type="catalytic activity">
    <reaction evidence="1">
        <text>ATP + protein L-histidine = ADP + protein N-phospho-L-histidine.</text>
        <dbReference type="EC" id="2.7.13.3"/>
    </reaction>
</comment>
<dbReference type="GO" id="GO:0000155">
    <property type="term" value="F:phosphorelay sensor kinase activity"/>
    <property type="evidence" value="ECO:0007669"/>
    <property type="project" value="InterPro"/>
</dbReference>
<keyword evidence="5" id="KW-0418">Kinase</keyword>
<dbReference type="SUPFAM" id="SSF55874">
    <property type="entry name" value="ATPase domain of HSP90 chaperone/DNA topoisomerase II/histidine kinase"/>
    <property type="match status" value="1"/>
</dbReference>
<comment type="caution">
    <text evidence="5">The sequence shown here is derived from an EMBL/GenBank/DDBJ whole genome shotgun (WGS) entry which is preliminary data.</text>
</comment>
<dbReference type="InterPro" id="IPR005467">
    <property type="entry name" value="His_kinase_dom"/>
</dbReference>
<evidence type="ECO:0000313" key="6">
    <source>
        <dbReference type="Proteomes" id="UP000306147"/>
    </source>
</evidence>
<evidence type="ECO:0000256" key="3">
    <source>
        <dbReference type="SAM" id="Phobius"/>
    </source>
</evidence>
<feature type="transmembrane region" description="Helical" evidence="3">
    <location>
        <begin position="40"/>
        <end position="59"/>
    </location>
</feature>
<dbReference type="InterPro" id="IPR004358">
    <property type="entry name" value="Sig_transdc_His_kin-like_C"/>
</dbReference>
<proteinExistence type="predicted"/>
<protein>
    <recommendedName>
        <fullName evidence="2">histidine kinase</fullName>
        <ecNumber evidence="2">2.7.13.3</ecNumber>
    </recommendedName>
</protein>
<feature type="domain" description="Histidine kinase" evidence="4">
    <location>
        <begin position="288"/>
        <end position="384"/>
    </location>
</feature>
<feature type="transmembrane region" description="Helical" evidence="3">
    <location>
        <begin position="103"/>
        <end position="124"/>
    </location>
</feature>
<dbReference type="Pfam" id="PF06580">
    <property type="entry name" value="His_kinase"/>
    <property type="match status" value="1"/>
</dbReference>
<dbReference type="Proteomes" id="UP000306147">
    <property type="component" value="Unassembled WGS sequence"/>
</dbReference>
<feature type="transmembrane region" description="Helical" evidence="3">
    <location>
        <begin position="144"/>
        <end position="163"/>
    </location>
</feature>
<dbReference type="GO" id="GO:0016020">
    <property type="term" value="C:membrane"/>
    <property type="evidence" value="ECO:0007669"/>
    <property type="project" value="InterPro"/>
</dbReference>
<dbReference type="AlphaFoldDB" id="A0A4S1XFP7"/>
<keyword evidence="3" id="KW-0472">Membrane</keyword>
<dbReference type="EMBL" id="SRXT01000002">
    <property type="protein sequence ID" value="TGX54911.1"/>
    <property type="molecule type" value="Genomic_DNA"/>
</dbReference>
<keyword evidence="6" id="KW-1185">Reference proteome</keyword>
<dbReference type="InterPro" id="IPR050640">
    <property type="entry name" value="Bact_2-comp_sensor_kinase"/>
</dbReference>
<dbReference type="EC" id="2.7.13.3" evidence="2"/>
<keyword evidence="3" id="KW-0812">Transmembrane</keyword>
<dbReference type="Gene3D" id="3.30.565.10">
    <property type="entry name" value="Histidine kinase-like ATPase, C-terminal domain"/>
    <property type="match status" value="1"/>
</dbReference>
<gene>
    <name evidence="5" type="ORF">E5A73_05575</name>
</gene>
<dbReference type="PANTHER" id="PTHR34220">
    <property type="entry name" value="SENSOR HISTIDINE KINASE YPDA"/>
    <property type="match status" value="1"/>
</dbReference>